<dbReference type="Gene3D" id="1.20.120.340">
    <property type="entry name" value="Flagellar protein FliS"/>
    <property type="match status" value="1"/>
</dbReference>
<protein>
    <submittedName>
        <fullName evidence="6">Flagellar export chaperone FliS</fullName>
    </submittedName>
</protein>
<evidence type="ECO:0000256" key="5">
    <source>
        <dbReference type="ARBA" id="ARBA00023186"/>
    </source>
</evidence>
<dbReference type="EMBL" id="DNZF01000140">
    <property type="protein sequence ID" value="HBK53527.1"/>
    <property type="molecule type" value="Genomic_DNA"/>
</dbReference>
<dbReference type="GO" id="GO:0005829">
    <property type="term" value="C:cytosol"/>
    <property type="evidence" value="ECO:0007669"/>
    <property type="project" value="UniProtKB-SubCell"/>
</dbReference>
<dbReference type="CDD" id="cd16098">
    <property type="entry name" value="FliS"/>
    <property type="match status" value="1"/>
</dbReference>
<dbReference type="Proteomes" id="UP000263273">
    <property type="component" value="Unassembled WGS sequence"/>
</dbReference>
<evidence type="ECO:0000256" key="3">
    <source>
        <dbReference type="ARBA" id="ARBA00022490"/>
    </source>
</evidence>
<dbReference type="AlphaFoldDB" id="A0A354YZ68"/>
<keyword evidence="4" id="KW-1005">Bacterial flagellum biogenesis</keyword>
<dbReference type="SUPFAM" id="SSF101116">
    <property type="entry name" value="Flagellar export chaperone FliS"/>
    <property type="match status" value="1"/>
</dbReference>
<gene>
    <name evidence="6" type="primary">fliS</name>
    <name evidence="6" type="ORF">DDZ44_06300</name>
</gene>
<name>A0A354YZ68_9FIRM</name>
<proteinExistence type="inferred from homology"/>
<reference evidence="6 7" key="1">
    <citation type="journal article" date="2018" name="Nat. Biotechnol.">
        <title>A standardized bacterial taxonomy based on genome phylogeny substantially revises the tree of life.</title>
        <authorList>
            <person name="Parks D.H."/>
            <person name="Chuvochina M."/>
            <person name="Waite D.W."/>
            <person name="Rinke C."/>
            <person name="Skarshewski A."/>
            <person name="Chaumeil P.A."/>
            <person name="Hugenholtz P."/>
        </authorList>
    </citation>
    <scope>NUCLEOTIDE SEQUENCE [LARGE SCALE GENOMIC DNA]</scope>
    <source>
        <strain evidence="6">UBA10948</strain>
    </source>
</reference>
<comment type="caution">
    <text evidence="6">The sequence shown here is derived from an EMBL/GenBank/DDBJ whole genome shotgun (WGS) entry which is preliminary data.</text>
</comment>
<dbReference type="STRING" id="378794.GCA_001570625_00150"/>
<dbReference type="PANTHER" id="PTHR34773:SF1">
    <property type="entry name" value="FLAGELLAR SECRETION CHAPERONE FLIS"/>
    <property type="match status" value="1"/>
</dbReference>
<organism evidence="6 7">
    <name type="scientific">Syntrophomonas wolfei</name>
    <dbReference type="NCBI Taxonomy" id="863"/>
    <lineage>
        <taxon>Bacteria</taxon>
        <taxon>Bacillati</taxon>
        <taxon>Bacillota</taxon>
        <taxon>Clostridia</taxon>
        <taxon>Eubacteriales</taxon>
        <taxon>Syntrophomonadaceae</taxon>
        <taxon>Syntrophomonas</taxon>
    </lineage>
</organism>
<comment type="subcellular location">
    <subcellularLocation>
        <location evidence="1">Cytoplasm</location>
        <location evidence="1">Cytosol</location>
    </subcellularLocation>
</comment>
<dbReference type="GO" id="GO:0071973">
    <property type="term" value="P:bacterial-type flagellum-dependent cell motility"/>
    <property type="evidence" value="ECO:0007669"/>
    <property type="project" value="TreeGrafter"/>
</dbReference>
<dbReference type="NCBIfam" id="TIGR00208">
    <property type="entry name" value="fliS"/>
    <property type="match status" value="1"/>
</dbReference>
<evidence type="ECO:0000256" key="2">
    <source>
        <dbReference type="ARBA" id="ARBA00008787"/>
    </source>
</evidence>
<dbReference type="GO" id="GO:0044780">
    <property type="term" value="P:bacterial-type flagellum assembly"/>
    <property type="evidence" value="ECO:0007669"/>
    <property type="project" value="InterPro"/>
</dbReference>
<dbReference type="Pfam" id="PF02561">
    <property type="entry name" value="FliS"/>
    <property type="match status" value="1"/>
</dbReference>
<evidence type="ECO:0000256" key="1">
    <source>
        <dbReference type="ARBA" id="ARBA00004514"/>
    </source>
</evidence>
<comment type="similarity">
    <text evidence="2">Belongs to the FliS family.</text>
</comment>
<evidence type="ECO:0000313" key="6">
    <source>
        <dbReference type="EMBL" id="HBK53527.1"/>
    </source>
</evidence>
<sequence length="164" mass="18415">MNAQAYNQYKKSVVETVAPEKLLLMLYDAAIKNIDNARKAIKEKDINRAHEQILRAEEIIVELMTTLNMEYEISGNLFLLYEYFYHRLTQANAQKEIAILDEVEEFLLELKGTWQEAINTLKSSTHQESRIASVPAAPAPTAAWSAKPVNPVAANVPKGINVTG</sequence>
<keyword evidence="5" id="KW-0143">Chaperone</keyword>
<dbReference type="InterPro" id="IPR036584">
    <property type="entry name" value="FliS_sf"/>
</dbReference>
<accession>A0A354YZ68</accession>
<keyword evidence="6" id="KW-0282">Flagellum</keyword>
<keyword evidence="6" id="KW-0969">Cilium</keyword>
<evidence type="ECO:0000256" key="4">
    <source>
        <dbReference type="ARBA" id="ARBA00022795"/>
    </source>
</evidence>
<dbReference type="InterPro" id="IPR003713">
    <property type="entry name" value="FliS"/>
</dbReference>
<evidence type="ECO:0000313" key="7">
    <source>
        <dbReference type="Proteomes" id="UP000263273"/>
    </source>
</evidence>
<dbReference type="PANTHER" id="PTHR34773">
    <property type="entry name" value="FLAGELLAR SECRETION CHAPERONE FLIS"/>
    <property type="match status" value="1"/>
</dbReference>
<keyword evidence="3" id="KW-0963">Cytoplasm</keyword>
<keyword evidence="6" id="KW-0966">Cell projection</keyword>